<evidence type="ECO:0000256" key="4">
    <source>
        <dbReference type="ARBA" id="ARBA00023125"/>
    </source>
</evidence>
<sequence>MDVLVVDDDRDILATIIDQLQAHGMQTDCARNGREAVSLASQHRYDVIVLDVMMPGMDGLNACQLLRSAGCTTPILFLTARDTLLDKIDGFKAGGDDYLVKPFAMEELLYRIHALSLRISRHQARQLSVGPLTMDVEQNIVQRDGQTISLNKYQFQILRHLMTQSPRIVSRENLESAIWHDQPPESDALRSHLYQLRRLIDKPFEQPLLKTIRGVGFCITDGSAGTADEA</sequence>
<dbReference type="Gene3D" id="1.10.10.10">
    <property type="entry name" value="Winged helix-like DNA-binding domain superfamily/Winged helix DNA-binding domain"/>
    <property type="match status" value="1"/>
</dbReference>
<dbReference type="PANTHER" id="PTHR48111">
    <property type="entry name" value="REGULATOR OF RPOS"/>
    <property type="match status" value="1"/>
</dbReference>
<evidence type="ECO:0000256" key="2">
    <source>
        <dbReference type="ARBA" id="ARBA00023012"/>
    </source>
</evidence>
<dbReference type="InterPro" id="IPR036388">
    <property type="entry name" value="WH-like_DNA-bd_sf"/>
</dbReference>
<dbReference type="Gene3D" id="6.10.250.690">
    <property type="match status" value="1"/>
</dbReference>
<protein>
    <submittedName>
        <fullName evidence="10">Response regulator transcription factor</fullName>
    </submittedName>
</protein>
<evidence type="ECO:0000259" key="8">
    <source>
        <dbReference type="PROSITE" id="PS50110"/>
    </source>
</evidence>
<dbReference type="PANTHER" id="PTHR48111:SF22">
    <property type="entry name" value="REGULATOR OF RPOS"/>
    <property type="match status" value="1"/>
</dbReference>
<evidence type="ECO:0000313" key="10">
    <source>
        <dbReference type="EMBL" id="MFC3156589.1"/>
    </source>
</evidence>
<feature type="domain" description="OmpR/PhoB-type" evidence="9">
    <location>
        <begin position="124"/>
        <end position="221"/>
    </location>
</feature>
<evidence type="ECO:0000256" key="1">
    <source>
        <dbReference type="ARBA" id="ARBA00022553"/>
    </source>
</evidence>
<proteinExistence type="predicted"/>
<dbReference type="InterPro" id="IPR001867">
    <property type="entry name" value="OmpR/PhoB-type_DNA-bd"/>
</dbReference>
<dbReference type="SMART" id="SM00448">
    <property type="entry name" value="REC"/>
    <property type="match status" value="1"/>
</dbReference>
<dbReference type="Pfam" id="PF00072">
    <property type="entry name" value="Response_reg"/>
    <property type="match status" value="1"/>
</dbReference>
<feature type="DNA-binding region" description="OmpR/PhoB-type" evidence="7">
    <location>
        <begin position="124"/>
        <end position="221"/>
    </location>
</feature>
<dbReference type="Gene3D" id="3.40.50.2300">
    <property type="match status" value="1"/>
</dbReference>
<dbReference type="RefSeq" id="WP_382417882.1">
    <property type="nucleotide sequence ID" value="NZ_AP031500.1"/>
</dbReference>
<feature type="modified residue" description="4-aspartylphosphate" evidence="6">
    <location>
        <position position="51"/>
    </location>
</feature>
<evidence type="ECO:0000259" key="9">
    <source>
        <dbReference type="PROSITE" id="PS51755"/>
    </source>
</evidence>
<dbReference type="InterPro" id="IPR039420">
    <property type="entry name" value="WalR-like"/>
</dbReference>
<dbReference type="Proteomes" id="UP001595548">
    <property type="component" value="Unassembled WGS sequence"/>
</dbReference>
<keyword evidence="2" id="KW-0902">Two-component regulatory system</keyword>
<dbReference type="SMART" id="SM00862">
    <property type="entry name" value="Trans_reg_C"/>
    <property type="match status" value="1"/>
</dbReference>
<feature type="domain" description="Response regulatory" evidence="8">
    <location>
        <begin position="2"/>
        <end position="116"/>
    </location>
</feature>
<dbReference type="InterPro" id="IPR001789">
    <property type="entry name" value="Sig_transdc_resp-reg_receiver"/>
</dbReference>
<name>A0ABV7HRZ4_9GAMM</name>
<keyword evidence="5" id="KW-0804">Transcription</keyword>
<evidence type="ECO:0000256" key="7">
    <source>
        <dbReference type="PROSITE-ProRule" id="PRU01091"/>
    </source>
</evidence>
<evidence type="ECO:0000313" key="11">
    <source>
        <dbReference type="Proteomes" id="UP001595548"/>
    </source>
</evidence>
<dbReference type="InterPro" id="IPR011006">
    <property type="entry name" value="CheY-like_superfamily"/>
</dbReference>
<dbReference type="PROSITE" id="PS50110">
    <property type="entry name" value="RESPONSE_REGULATORY"/>
    <property type="match status" value="1"/>
</dbReference>
<comment type="caution">
    <text evidence="10">The sequence shown here is derived from an EMBL/GenBank/DDBJ whole genome shotgun (WGS) entry which is preliminary data.</text>
</comment>
<evidence type="ECO:0000256" key="5">
    <source>
        <dbReference type="ARBA" id="ARBA00023163"/>
    </source>
</evidence>
<accession>A0ABV7HRZ4</accession>
<evidence type="ECO:0000256" key="3">
    <source>
        <dbReference type="ARBA" id="ARBA00023015"/>
    </source>
</evidence>
<keyword evidence="1 6" id="KW-0597">Phosphoprotein</keyword>
<keyword evidence="3" id="KW-0805">Transcription regulation</keyword>
<dbReference type="PROSITE" id="PS51755">
    <property type="entry name" value="OMPR_PHOB"/>
    <property type="match status" value="1"/>
</dbReference>
<dbReference type="SUPFAM" id="SSF52172">
    <property type="entry name" value="CheY-like"/>
    <property type="match status" value="1"/>
</dbReference>
<dbReference type="EMBL" id="JBHRTL010000031">
    <property type="protein sequence ID" value="MFC3156589.1"/>
    <property type="molecule type" value="Genomic_DNA"/>
</dbReference>
<organism evidence="10 11">
    <name type="scientific">Gilvimarinus japonicus</name>
    <dbReference type="NCBI Taxonomy" id="1796469"/>
    <lineage>
        <taxon>Bacteria</taxon>
        <taxon>Pseudomonadati</taxon>
        <taxon>Pseudomonadota</taxon>
        <taxon>Gammaproteobacteria</taxon>
        <taxon>Cellvibrionales</taxon>
        <taxon>Cellvibrionaceae</taxon>
        <taxon>Gilvimarinus</taxon>
    </lineage>
</organism>
<reference evidence="11" key="1">
    <citation type="journal article" date="2019" name="Int. J. Syst. Evol. Microbiol.">
        <title>The Global Catalogue of Microorganisms (GCM) 10K type strain sequencing project: providing services to taxonomists for standard genome sequencing and annotation.</title>
        <authorList>
            <consortium name="The Broad Institute Genomics Platform"/>
            <consortium name="The Broad Institute Genome Sequencing Center for Infectious Disease"/>
            <person name="Wu L."/>
            <person name="Ma J."/>
        </authorList>
    </citation>
    <scope>NUCLEOTIDE SEQUENCE [LARGE SCALE GENOMIC DNA]</scope>
    <source>
        <strain evidence="11">KCTC 52141</strain>
    </source>
</reference>
<gene>
    <name evidence="10" type="ORF">ACFOEB_15365</name>
</gene>
<dbReference type="Pfam" id="PF00486">
    <property type="entry name" value="Trans_reg_C"/>
    <property type="match status" value="1"/>
</dbReference>
<keyword evidence="11" id="KW-1185">Reference proteome</keyword>
<evidence type="ECO:0000256" key="6">
    <source>
        <dbReference type="PROSITE-ProRule" id="PRU00169"/>
    </source>
</evidence>
<dbReference type="CDD" id="cd00383">
    <property type="entry name" value="trans_reg_C"/>
    <property type="match status" value="1"/>
</dbReference>
<keyword evidence="4 7" id="KW-0238">DNA-binding</keyword>